<dbReference type="EMBL" id="LKPO01000020">
    <property type="protein sequence ID" value="OLF90755.1"/>
    <property type="molecule type" value="Genomic_DNA"/>
</dbReference>
<dbReference type="InterPro" id="IPR047057">
    <property type="entry name" value="MerR_fam"/>
</dbReference>
<dbReference type="SUPFAM" id="SSF89082">
    <property type="entry name" value="Antibiotic binding domain of TipA-like multidrug resistance regulators"/>
    <property type="match status" value="1"/>
</dbReference>
<dbReference type="InterPro" id="IPR036244">
    <property type="entry name" value="TipA-like_antibiotic-bd"/>
</dbReference>
<dbReference type="Proteomes" id="UP000185604">
    <property type="component" value="Unassembled WGS sequence"/>
</dbReference>
<dbReference type="PROSITE" id="PS50937">
    <property type="entry name" value="HTH_MERR_2"/>
    <property type="match status" value="1"/>
</dbReference>
<dbReference type="GO" id="GO:0003700">
    <property type="term" value="F:DNA-binding transcription factor activity"/>
    <property type="evidence" value="ECO:0007669"/>
    <property type="project" value="InterPro"/>
</dbReference>
<name>A0A7Z0WXN5_9BACI</name>
<dbReference type="SMART" id="SM00422">
    <property type="entry name" value="HTH_MERR"/>
    <property type="match status" value="1"/>
</dbReference>
<evidence type="ECO:0000313" key="3">
    <source>
        <dbReference type="EMBL" id="OLF90755.1"/>
    </source>
</evidence>
<proteinExistence type="predicted"/>
<dbReference type="InterPro" id="IPR009061">
    <property type="entry name" value="DNA-bd_dom_put_sf"/>
</dbReference>
<evidence type="ECO:0000259" key="2">
    <source>
        <dbReference type="PROSITE" id="PS50937"/>
    </source>
</evidence>
<dbReference type="RefSeq" id="WP_075213081.1">
    <property type="nucleotide sequence ID" value="NZ_JAQIHP010000009.1"/>
</dbReference>
<comment type="caution">
    <text evidence="3">The sequence shown here is derived from an EMBL/GenBank/DDBJ whole genome shotgun (WGS) entry which is preliminary data.</text>
</comment>
<protein>
    <submittedName>
        <fullName evidence="3">Transcriptional regulator MerR family</fullName>
    </submittedName>
</protein>
<dbReference type="CDD" id="cd01106">
    <property type="entry name" value="HTH_TipAL-Mta"/>
    <property type="match status" value="1"/>
</dbReference>
<dbReference type="AlphaFoldDB" id="A0A7Z0WXN5"/>
<evidence type="ECO:0000256" key="1">
    <source>
        <dbReference type="ARBA" id="ARBA00023125"/>
    </source>
</evidence>
<evidence type="ECO:0000313" key="4">
    <source>
        <dbReference type="Proteomes" id="UP000185604"/>
    </source>
</evidence>
<sequence>MLYTVKEVARLANITVKTLYHYHKIGLLCPEEVTDAGYRLYGVKELERLQHILFYRELEFPLKEIKQILDGEADRLTILSEQKRLFTARLDRIKQLISTIDLSIQQAGKGEAMDQSSMFKGFSSSREWEDALAEQNRYLKEAYDVDLLRGEPVIAEEMNEKAEEAARFMNGMAEALRDGVKHDHDQVKTAIKRHLKFLGITPGDFQTQTRFFVEDDFHRGMLENQQTGLSYYLAAAAEAFASS</sequence>
<dbReference type="Pfam" id="PF13411">
    <property type="entry name" value="MerR_1"/>
    <property type="match status" value="1"/>
</dbReference>
<feature type="domain" description="HTH merR-type" evidence="2">
    <location>
        <begin position="2"/>
        <end position="71"/>
    </location>
</feature>
<gene>
    <name evidence="3" type="ORF">B4121_2968</name>
</gene>
<dbReference type="InterPro" id="IPR000551">
    <property type="entry name" value="MerR-type_HTH_dom"/>
</dbReference>
<reference evidence="3 4" key="1">
    <citation type="journal article" date="2016" name="Front. Microbiol.">
        <title>High-Level Heat Resistance of Spores of Bacillus amyloliquefaciens and Bacillus licheniformis Results from the Presence of a spoVA Operon in a Tn1546 Transposon.</title>
        <authorList>
            <person name="Berendsen E.M."/>
            <person name="Koning R.A."/>
            <person name="Boekhorst J."/>
            <person name="de Jong A."/>
            <person name="Kuipers O.P."/>
            <person name="Wells-Bennik M.H."/>
        </authorList>
    </citation>
    <scope>NUCLEOTIDE SEQUENCE [LARGE SCALE GENOMIC DNA]</scope>
    <source>
        <strain evidence="3 4">B4121</strain>
    </source>
</reference>
<organism evidence="3 4">
    <name type="scientific">Bacillus paralicheniformis</name>
    <dbReference type="NCBI Taxonomy" id="1648923"/>
    <lineage>
        <taxon>Bacteria</taxon>
        <taxon>Bacillati</taxon>
        <taxon>Bacillota</taxon>
        <taxon>Bacilli</taxon>
        <taxon>Bacillales</taxon>
        <taxon>Bacillaceae</taxon>
        <taxon>Bacillus</taxon>
    </lineage>
</organism>
<dbReference type="PANTHER" id="PTHR30204:SF90">
    <property type="entry name" value="HTH-TYPE TRANSCRIPTIONAL ACTIVATOR MTA"/>
    <property type="match status" value="1"/>
</dbReference>
<dbReference type="SUPFAM" id="SSF46955">
    <property type="entry name" value="Putative DNA-binding domain"/>
    <property type="match status" value="1"/>
</dbReference>
<dbReference type="Gene3D" id="1.10.1660.10">
    <property type="match status" value="1"/>
</dbReference>
<dbReference type="GO" id="GO:0003677">
    <property type="term" value="F:DNA binding"/>
    <property type="evidence" value="ECO:0007669"/>
    <property type="project" value="UniProtKB-KW"/>
</dbReference>
<dbReference type="PANTHER" id="PTHR30204">
    <property type="entry name" value="REDOX-CYCLING DRUG-SENSING TRANSCRIPTIONAL ACTIVATOR SOXR"/>
    <property type="match status" value="1"/>
</dbReference>
<keyword evidence="1" id="KW-0238">DNA-binding</keyword>
<accession>A0A7Z0WXN5</accession>